<name>A0A2W1BH34_HELAM</name>
<dbReference type="EMBL" id="KZ150181">
    <property type="protein sequence ID" value="PZC72507.1"/>
    <property type="molecule type" value="Genomic_DNA"/>
</dbReference>
<sequence length="124" mass="13748">MVLLANYRLRRLFSFKEISQLRRTYYSAQAFAQTQVHSLFLQSHSPMGRQSDTTGERSGAGPTFACSPMHGCINHQLPGSGLLCKSLLNLTKRFRPDSGIETETSCSAALATARPMRRLSKVPT</sequence>
<organism evidence="1 2">
    <name type="scientific">Helicoverpa armigera</name>
    <name type="common">Cotton bollworm</name>
    <name type="synonym">Heliothis armigera</name>
    <dbReference type="NCBI Taxonomy" id="29058"/>
    <lineage>
        <taxon>Eukaryota</taxon>
        <taxon>Metazoa</taxon>
        <taxon>Ecdysozoa</taxon>
        <taxon>Arthropoda</taxon>
        <taxon>Hexapoda</taxon>
        <taxon>Insecta</taxon>
        <taxon>Pterygota</taxon>
        <taxon>Neoptera</taxon>
        <taxon>Endopterygota</taxon>
        <taxon>Lepidoptera</taxon>
        <taxon>Glossata</taxon>
        <taxon>Ditrysia</taxon>
        <taxon>Noctuoidea</taxon>
        <taxon>Noctuidae</taxon>
        <taxon>Heliothinae</taxon>
        <taxon>Helicoverpa</taxon>
    </lineage>
</organism>
<reference evidence="1 2" key="1">
    <citation type="journal article" date="2017" name="BMC Biol.">
        <title>Genomic innovations, transcriptional plasticity and gene loss underlying the evolution and divergence of two highly polyphagous and invasive Helicoverpa pest species.</title>
        <authorList>
            <person name="Pearce S.L."/>
            <person name="Clarke D.F."/>
            <person name="East P.D."/>
            <person name="Elfekih S."/>
            <person name="Gordon K.H."/>
            <person name="Jermiin L.S."/>
            <person name="McGaughran A."/>
            <person name="Oakeshott J.G."/>
            <person name="Papanikolaou A."/>
            <person name="Perera O.P."/>
            <person name="Rane R.V."/>
            <person name="Richards S."/>
            <person name="Tay W.T."/>
            <person name="Walsh T.K."/>
            <person name="Anderson A."/>
            <person name="Anderson C.J."/>
            <person name="Asgari S."/>
            <person name="Board P.G."/>
            <person name="Bretschneider A."/>
            <person name="Campbell P.M."/>
            <person name="Chertemps T."/>
            <person name="Christeller J.T."/>
            <person name="Coppin C.W."/>
            <person name="Downes S.J."/>
            <person name="Duan G."/>
            <person name="Farnsworth C.A."/>
            <person name="Good R.T."/>
            <person name="Han L.B."/>
            <person name="Han Y.C."/>
            <person name="Hatje K."/>
            <person name="Horne I."/>
            <person name="Huang Y.P."/>
            <person name="Hughes D.S."/>
            <person name="Jacquin-Joly E."/>
            <person name="James W."/>
            <person name="Jhangiani S."/>
            <person name="Kollmar M."/>
            <person name="Kuwar S.S."/>
            <person name="Li S."/>
            <person name="Liu N.Y."/>
            <person name="Maibeche M.T."/>
            <person name="Miller J.R."/>
            <person name="Montagne N."/>
            <person name="Perry T."/>
            <person name="Qu J."/>
            <person name="Song S.V."/>
            <person name="Sutton G.G."/>
            <person name="Vogel H."/>
            <person name="Walenz B.P."/>
            <person name="Xu W."/>
            <person name="Zhang H.J."/>
            <person name="Zou Z."/>
            <person name="Batterham P."/>
            <person name="Edwards O.R."/>
            <person name="Feyereisen R."/>
            <person name="Gibbs R.A."/>
            <person name="Heckel D.G."/>
            <person name="McGrath A."/>
            <person name="Robin C."/>
            <person name="Scherer S.E."/>
            <person name="Worley K.C."/>
            <person name="Wu Y.D."/>
        </authorList>
    </citation>
    <scope>NUCLEOTIDE SEQUENCE [LARGE SCALE GENOMIC DNA]</scope>
    <source>
        <strain evidence="1">Harm_GR_Male_#8</strain>
        <tissue evidence="1">Whole organism</tissue>
    </source>
</reference>
<accession>A0A2W1BH34</accession>
<proteinExistence type="predicted"/>
<dbReference type="Proteomes" id="UP000249218">
    <property type="component" value="Unassembled WGS sequence"/>
</dbReference>
<keyword evidence="2" id="KW-1185">Reference proteome</keyword>
<dbReference type="AlphaFoldDB" id="A0A2W1BH34"/>
<evidence type="ECO:0000313" key="2">
    <source>
        <dbReference type="Proteomes" id="UP000249218"/>
    </source>
</evidence>
<evidence type="ECO:0000313" key="1">
    <source>
        <dbReference type="EMBL" id="PZC72507.1"/>
    </source>
</evidence>
<gene>
    <name evidence="1" type="primary">HaOG211075</name>
    <name evidence="1" type="ORF">B5X24_HaOG211075</name>
</gene>
<protein>
    <submittedName>
        <fullName evidence="1">Uncharacterized protein</fullName>
    </submittedName>
</protein>